<dbReference type="PROSITE" id="PS51257">
    <property type="entry name" value="PROKAR_LIPOPROTEIN"/>
    <property type="match status" value="1"/>
</dbReference>
<dbReference type="Pfam" id="PF08085">
    <property type="entry name" value="Entericidin"/>
    <property type="match status" value="1"/>
</dbReference>
<dbReference type="InterPro" id="IPR012556">
    <property type="entry name" value="Entericidin"/>
</dbReference>
<reference evidence="8 9" key="1">
    <citation type="submission" date="2019-12" db="EMBL/GenBank/DDBJ databases">
        <title>Neisseriaceae gen. nov. sp. Genome sequencing and assembly.</title>
        <authorList>
            <person name="Liu Z."/>
            <person name="Li A."/>
        </authorList>
    </citation>
    <scope>NUCLEOTIDE SEQUENCE [LARGE SCALE GENOMIC DNA]</scope>
    <source>
        <strain evidence="8 9">B2N2-7</strain>
    </source>
</reference>
<evidence type="ECO:0000256" key="4">
    <source>
        <dbReference type="ARBA" id="ARBA00023136"/>
    </source>
</evidence>
<evidence type="ECO:0000256" key="2">
    <source>
        <dbReference type="ARBA" id="ARBA00022475"/>
    </source>
</evidence>
<evidence type="ECO:0000313" key="9">
    <source>
        <dbReference type="Proteomes" id="UP000467214"/>
    </source>
</evidence>
<feature type="chain" id="PRO_5032558256" evidence="7">
    <location>
        <begin position="22"/>
        <end position="45"/>
    </location>
</feature>
<evidence type="ECO:0000256" key="5">
    <source>
        <dbReference type="ARBA" id="ARBA00023139"/>
    </source>
</evidence>
<sequence length="45" mass="4538">MKTAAAVILTTLLLAACNTMAGMGQDVKAAGQGVTKAADDVKEKM</sequence>
<protein>
    <submittedName>
        <fullName evidence="8">Entericidin A/B family lipoprotein</fullName>
    </submittedName>
</protein>
<evidence type="ECO:0000256" key="7">
    <source>
        <dbReference type="SAM" id="SignalP"/>
    </source>
</evidence>
<keyword evidence="9" id="KW-1185">Reference proteome</keyword>
<dbReference type="GO" id="GO:0009636">
    <property type="term" value="P:response to toxic substance"/>
    <property type="evidence" value="ECO:0007669"/>
    <property type="project" value="InterPro"/>
</dbReference>
<dbReference type="EMBL" id="WSSB01000003">
    <property type="protein sequence ID" value="MXR36243.1"/>
    <property type="molecule type" value="Genomic_DNA"/>
</dbReference>
<dbReference type="GO" id="GO:0016020">
    <property type="term" value="C:membrane"/>
    <property type="evidence" value="ECO:0007669"/>
    <property type="project" value="InterPro"/>
</dbReference>
<name>A0A845BUP6_9NEIS</name>
<comment type="similarity">
    <text evidence="1">Belongs to the EcnA/EcnB lipoprotein family.</text>
</comment>
<evidence type="ECO:0000256" key="3">
    <source>
        <dbReference type="ARBA" id="ARBA00022729"/>
    </source>
</evidence>
<gene>
    <name evidence="8" type="ORF">GQF02_04550</name>
</gene>
<organism evidence="8 9">
    <name type="scientific">Craterilacuibacter sinensis</name>
    <dbReference type="NCBI Taxonomy" id="2686017"/>
    <lineage>
        <taxon>Bacteria</taxon>
        <taxon>Pseudomonadati</taxon>
        <taxon>Pseudomonadota</taxon>
        <taxon>Betaproteobacteria</taxon>
        <taxon>Neisseriales</taxon>
        <taxon>Neisseriaceae</taxon>
        <taxon>Craterilacuibacter</taxon>
    </lineage>
</organism>
<keyword evidence="4" id="KW-0472">Membrane</keyword>
<accession>A0A845BUP6</accession>
<keyword evidence="2" id="KW-1003">Cell membrane</keyword>
<dbReference type="AlphaFoldDB" id="A0A845BUP6"/>
<evidence type="ECO:0000313" key="8">
    <source>
        <dbReference type="EMBL" id="MXR36243.1"/>
    </source>
</evidence>
<evidence type="ECO:0000256" key="1">
    <source>
        <dbReference type="ARBA" id="ARBA00010296"/>
    </source>
</evidence>
<dbReference type="Proteomes" id="UP000467214">
    <property type="component" value="Unassembled WGS sequence"/>
</dbReference>
<feature type="signal peptide" evidence="7">
    <location>
        <begin position="1"/>
        <end position="21"/>
    </location>
</feature>
<evidence type="ECO:0000256" key="6">
    <source>
        <dbReference type="ARBA" id="ARBA00023288"/>
    </source>
</evidence>
<keyword evidence="3 7" id="KW-0732">Signal</keyword>
<keyword evidence="6 8" id="KW-0449">Lipoprotein</keyword>
<comment type="caution">
    <text evidence="8">The sequence shown here is derived from an EMBL/GenBank/DDBJ whole genome shotgun (WGS) entry which is preliminary data.</text>
</comment>
<proteinExistence type="inferred from homology"/>
<keyword evidence="5" id="KW-0564">Palmitate</keyword>